<keyword evidence="3" id="KW-1185">Reference proteome</keyword>
<dbReference type="Proteomes" id="UP000326912">
    <property type="component" value="Unassembled WGS sequence"/>
</dbReference>
<dbReference type="Gene3D" id="3.40.630.30">
    <property type="match status" value="1"/>
</dbReference>
<accession>A0A5J4KT95</accession>
<name>A0A5J4KT95_9CHLR</name>
<feature type="domain" description="N-acetyltransferase" evidence="1">
    <location>
        <begin position="136"/>
        <end position="280"/>
    </location>
</feature>
<dbReference type="PROSITE" id="PS51186">
    <property type="entry name" value="GNAT"/>
    <property type="match status" value="1"/>
</dbReference>
<dbReference type="InterPro" id="IPR000182">
    <property type="entry name" value="GNAT_dom"/>
</dbReference>
<dbReference type="GO" id="GO:0016747">
    <property type="term" value="F:acyltransferase activity, transferring groups other than amino-acyl groups"/>
    <property type="evidence" value="ECO:0007669"/>
    <property type="project" value="InterPro"/>
</dbReference>
<reference evidence="2 3" key="1">
    <citation type="submission" date="2019-10" db="EMBL/GenBank/DDBJ databases">
        <title>Dictyobacter vulcani sp. nov., within the class Ktedonobacteria, isolated from soil of volcanic Mt. Zao.</title>
        <authorList>
            <person name="Zheng Y."/>
            <person name="Wang C.M."/>
            <person name="Sakai Y."/>
            <person name="Abe K."/>
            <person name="Yokota A."/>
            <person name="Yabe S."/>
        </authorList>
    </citation>
    <scope>NUCLEOTIDE SEQUENCE [LARGE SCALE GENOMIC DNA]</scope>
    <source>
        <strain evidence="2 3">W12</strain>
    </source>
</reference>
<organism evidence="2 3">
    <name type="scientific">Dictyobacter vulcani</name>
    <dbReference type="NCBI Taxonomy" id="2607529"/>
    <lineage>
        <taxon>Bacteria</taxon>
        <taxon>Bacillati</taxon>
        <taxon>Chloroflexota</taxon>
        <taxon>Ktedonobacteria</taxon>
        <taxon>Ktedonobacterales</taxon>
        <taxon>Dictyobacteraceae</taxon>
        <taxon>Dictyobacter</taxon>
    </lineage>
</organism>
<dbReference type="InterPro" id="IPR016181">
    <property type="entry name" value="Acyl_CoA_acyltransferase"/>
</dbReference>
<gene>
    <name evidence="2" type="ORF">KDW_50550</name>
</gene>
<keyword evidence="2" id="KW-0808">Transferase</keyword>
<evidence type="ECO:0000313" key="2">
    <source>
        <dbReference type="EMBL" id="GER90893.1"/>
    </source>
</evidence>
<dbReference type="EMBL" id="BKZW01000003">
    <property type="protein sequence ID" value="GER90893.1"/>
    <property type="molecule type" value="Genomic_DNA"/>
</dbReference>
<dbReference type="AlphaFoldDB" id="A0A5J4KT95"/>
<dbReference type="RefSeq" id="WP_151758601.1">
    <property type="nucleotide sequence ID" value="NZ_BKZW01000003.1"/>
</dbReference>
<sequence>MSLSSNILQQIEYPAINQSMENHLIEFIMYCSCIPGAQASRHVDHIAAITGIPQPSLNVVMRANLDEQTILTRIEEIMLPFKDRRVPMLWWIFPDTRPLKLGEYLIQSGLLASGIEPGMAIELDQLPTDVIYPAGFSIEEVASDESLQEWISVSAQAFGGETATIDPNYIRFERCLGWGKKLPYRRFLGRLNGKGVATSSIFLSTEVVGLYSVGTLPEIRRQGIGSIMSIEPLSVARALGYNISVLQASPAGYNVYRQIGFRECCRIQHYIWAPGEETDS</sequence>
<comment type="caution">
    <text evidence="2">The sequence shown here is derived from an EMBL/GenBank/DDBJ whole genome shotgun (WGS) entry which is preliminary data.</text>
</comment>
<protein>
    <submittedName>
        <fullName evidence="2">Acetyltransferase</fullName>
    </submittedName>
</protein>
<evidence type="ECO:0000259" key="1">
    <source>
        <dbReference type="PROSITE" id="PS51186"/>
    </source>
</evidence>
<dbReference type="SUPFAM" id="SSF55729">
    <property type="entry name" value="Acyl-CoA N-acyltransferases (Nat)"/>
    <property type="match status" value="1"/>
</dbReference>
<proteinExistence type="predicted"/>
<evidence type="ECO:0000313" key="3">
    <source>
        <dbReference type="Proteomes" id="UP000326912"/>
    </source>
</evidence>